<comment type="caution">
    <text evidence="14">The sequence shown here is derived from an EMBL/GenBank/DDBJ whole genome shotgun (WGS) entry which is preliminary data.</text>
</comment>
<evidence type="ECO:0000256" key="11">
    <source>
        <dbReference type="ARBA" id="ARBA00023204"/>
    </source>
</evidence>
<evidence type="ECO:0000256" key="1">
    <source>
        <dbReference type="ARBA" id="ARBA00001947"/>
    </source>
</evidence>
<dbReference type="EMBL" id="JACXAI010000010">
    <property type="protein sequence ID" value="MBD1380448.1"/>
    <property type="molecule type" value="Genomic_DNA"/>
</dbReference>
<keyword evidence="15" id="KW-1185">Reference proteome</keyword>
<dbReference type="PANTHER" id="PTHR43280:SF28">
    <property type="entry name" value="HTH-TYPE TRANSCRIPTIONAL ACTIVATOR RHAS"/>
    <property type="match status" value="1"/>
</dbReference>
<feature type="domain" description="HTH araC/xylS-type" evidence="13">
    <location>
        <begin position="104"/>
        <end position="202"/>
    </location>
</feature>
<dbReference type="SUPFAM" id="SSF46689">
    <property type="entry name" value="Homeodomain-like"/>
    <property type="match status" value="2"/>
</dbReference>
<protein>
    <submittedName>
        <fullName evidence="14">Methylphosphotriester-DNA--protein-cysteine methyltransferase family protein</fullName>
    </submittedName>
</protein>
<keyword evidence="8" id="KW-0238">DNA-binding</keyword>
<dbReference type="Pfam" id="PF02805">
    <property type="entry name" value="Ada_Zn_binding"/>
    <property type="match status" value="1"/>
</dbReference>
<proteinExistence type="predicted"/>
<dbReference type="SMART" id="SM00342">
    <property type="entry name" value="HTH_ARAC"/>
    <property type="match status" value="1"/>
</dbReference>
<keyword evidence="9" id="KW-0010">Activator</keyword>
<dbReference type="GO" id="GO:0008168">
    <property type="term" value="F:methyltransferase activity"/>
    <property type="evidence" value="ECO:0007669"/>
    <property type="project" value="UniProtKB-KW"/>
</dbReference>
<dbReference type="InterPro" id="IPR016220">
    <property type="entry name" value="Me-P-triester_DNA_alkyl-Trfase"/>
</dbReference>
<evidence type="ECO:0000259" key="13">
    <source>
        <dbReference type="PROSITE" id="PS01124"/>
    </source>
</evidence>
<evidence type="ECO:0000256" key="4">
    <source>
        <dbReference type="ARBA" id="ARBA00022723"/>
    </source>
</evidence>
<dbReference type="GO" id="GO:0032259">
    <property type="term" value="P:methylation"/>
    <property type="evidence" value="ECO:0007669"/>
    <property type="project" value="UniProtKB-KW"/>
</dbReference>
<dbReference type="PRINTS" id="PR00032">
    <property type="entry name" value="HTHARAC"/>
</dbReference>
<keyword evidence="5" id="KW-0227">DNA damage</keyword>
<evidence type="ECO:0000256" key="6">
    <source>
        <dbReference type="ARBA" id="ARBA00022833"/>
    </source>
</evidence>
<evidence type="ECO:0000256" key="2">
    <source>
        <dbReference type="ARBA" id="ARBA00022603"/>
    </source>
</evidence>
<dbReference type="InterPro" id="IPR035451">
    <property type="entry name" value="Ada-like_dom_sf"/>
</dbReference>
<evidence type="ECO:0000256" key="3">
    <source>
        <dbReference type="ARBA" id="ARBA00022679"/>
    </source>
</evidence>
<gene>
    <name evidence="14" type="ORF">IC621_09420</name>
</gene>
<evidence type="ECO:0000256" key="8">
    <source>
        <dbReference type="ARBA" id="ARBA00023125"/>
    </source>
</evidence>
<keyword evidence="4" id="KW-0479">Metal-binding</keyword>
<evidence type="ECO:0000313" key="15">
    <source>
        <dbReference type="Proteomes" id="UP000626844"/>
    </source>
</evidence>
<accession>A0A926RW64</accession>
<dbReference type="PIRSF" id="PIRSF000408">
    <property type="entry name" value="Alkyltransferas_AdaA"/>
    <property type="match status" value="1"/>
</dbReference>
<sequence length="206" mass="23644">MRNEIQQDKGSIQIENTEESTDIVSMTEERWHAIVNNDPSYDDKFYYGVKTTGIFCRPSCKSRTPNIENVRIFLDAEQALSEKFRPCKRCKPSGLRLPDEEWAAQIMEYIDNNYGEALTLELLAEMCHGSPFHMQRTFKRIKGMTPIEYIQKTRISKSKELLSTTDQSIMEIGISVGIANTAHFATLFKKKTGQTPTGYRKSTTIR</sequence>
<dbReference type="InterPro" id="IPR020449">
    <property type="entry name" value="Tscrpt_reg_AraC-type_HTH"/>
</dbReference>
<dbReference type="PANTHER" id="PTHR43280">
    <property type="entry name" value="ARAC-FAMILY TRANSCRIPTIONAL REGULATOR"/>
    <property type="match status" value="1"/>
</dbReference>
<dbReference type="PROSITE" id="PS01124">
    <property type="entry name" value="HTH_ARAC_FAMILY_2"/>
    <property type="match status" value="1"/>
</dbReference>
<dbReference type="Pfam" id="PF12833">
    <property type="entry name" value="HTH_18"/>
    <property type="match status" value="1"/>
</dbReference>
<name>A0A926RW64_9BACI</name>
<dbReference type="InterPro" id="IPR018062">
    <property type="entry name" value="HTH_AraC-typ_CS"/>
</dbReference>
<keyword evidence="11" id="KW-0234">DNA repair</keyword>
<organism evidence="14 15">
    <name type="scientific">Metabacillus arenae</name>
    <dbReference type="NCBI Taxonomy" id="2771434"/>
    <lineage>
        <taxon>Bacteria</taxon>
        <taxon>Bacillati</taxon>
        <taxon>Bacillota</taxon>
        <taxon>Bacilli</taxon>
        <taxon>Bacillales</taxon>
        <taxon>Bacillaceae</taxon>
        <taxon>Metabacillus</taxon>
    </lineage>
</organism>
<evidence type="ECO:0000256" key="10">
    <source>
        <dbReference type="ARBA" id="ARBA00023163"/>
    </source>
</evidence>
<dbReference type="GO" id="GO:0043565">
    <property type="term" value="F:sequence-specific DNA binding"/>
    <property type="evidence" value="ECO:0007669"/>
    <property type="project" value="InterPro"/>
</dbReference>
<dbReference type="GO" id="GO:0003700">
    <property type="term" value="F:DNA-binding transcription factor activity"/>
    <property type="evidence" value="ECO:0007669"/>
    <property type="project" value="InterPro"/>
</dbReference>
<dbReference type="Gene3D" id="1.10.10.60">
    <property type="entry name" value="Homeodomain-like"/>
    <property type="match status" value="2"/>
</dbReference>
<evidence type="ECO:0000256" key="12">
    <source>
        <dbReference type="SAM" id="MobiDB-lite"/>
    </source>
</evidence>
<keyword evidence="2 14" id="KW-0489">Methyltransferase</keyword>
<dbReference type="InterPro" id="IPR004026">
    <property type="entry name" value="Ada_DNA_repair_Zn-bd"/>
</dbReference>
<keyword evidence="7" id="KW-0805">Transcription regulation</keyword>
<comment type="cofactor">
    <cofactor evidence="1">
        <name>Zn(2+)</name>
        <dbReference type="ChEBI" id="CHEBI:29105"/>
    </cofactor>
</comment>
<keyword evidence="10" id="KW-0804">Transcription</keyword>
<dbReference type="Gene3D" id="3.40.10.10">
    <property type="entry name" value="DNA Methylphosphotriester Repair Domain"/>
    <property type="match status" value="1"/>
</dbReference>
<dbReference type="PROSITE" id="PS00041">
    <property type="entry name" value="HTH_ARAC_FAMILY_1"/>
    <property type="match status" value="1"/>
</dbReference>
<reference evidence="14" key="1">
    <citation type="submission" date="2020-09" db="EMBL/GenBank/DDBJ databases">
        <title>A novel bacterium of genus Bacillus, isolated from South China Sea.</title>
        <authorList>
            <person name="Huang H."/>
            <person name="Mo K."/>
            <person name="Hu Y."/>
        </authorList>
    </citation>
    <scope>NUCLEOTIDE SEQUENCE</scope>
    <source>
        <strain evidence="14">IB182487</strain>
    </source>
</reference>
<dbReference type="SUPFAM" id="SSF57884">
    <property type="entry name" value="Ada DNA repair protein, N-terminal domain (N-Ada 10)"/>
    <property type="match status" value="1"/>
</dbReference>
<evidence type="ECO:0000256" key="5">
    <source>
        <dbReference type="ARBA" id="ARBA00022763"/>
    </source>
</evidence>
<evidence type="ECO:0000313" key="14">
    <source>
        <dbReference type="EMBL" id="MBD1380448.1"/>
    </source>
</evidence>
<dbReference type="RefSeq" id="WP_191158045.1">
    <property type="nucleotide sequence ID" value="NZ_JACXAI010000010.1"/>
</dbReference>
<dbReference type="GO" id="GO:0006307">
    <property type="term" value="P:DNA alkylation repair"/>
    <property type="evidence" value="ECO:0007669"/>
    <property type="project" value="UniProtKB-ARBA"/>
</dbReference>
<dbReference type="FunFam" id="3.40.10.10:FF:000001">
    <property type="entry name" value="DNA-3-methyladenine glycosylase 2"/>
    <property type="match status" value="1"/>
</dbReference>
<evidence type="ECO:0000256" key="7">
    <source>
        <dbReference type="ARBA" id="ARBA00023015"/>
    </source>
</evidence>
<keyword evidence="3" id="KW-0808">Transferase</keyword>
<evidence type="ECO:0000256" key="9">
    <source>
        <dbReference type="ARBA" id="ARBA00023159"/>
    </source>
</evidence>
<feature type="region of interest" description="Disordered" evidence="12">
    <location>
        <begin position="1"/>
        <end position="20"/>
    </location>
</feature>
<dbReference type="InterPro" id="IPR009057">
    <property type="entry name" value="Homeodomain-like_sf"/>
</dbReference>
<dbReference type="InterPro" id="IPR018060">
    <property type="entry name" value="HTH_AraC"/>
</dbReference>
<dbReference type="Proteomes" id="UP000626844">
    <property type="component" value="Unassembled WGS sequence"/>
</dbReference>
<keyword evidence="6" id="KW-0862">Zinc</keyword>
<dbReference type="AlphaFoldDB" id="A0A926RW64"/>
<dbReference type="GO" id="GO:0008270">
    <property type="term" value="F:zinc ion binding"/>
    <property type="evidence" value="ECO:0007669"/>
    <property type="project" value="InterPro"/>
</dbReference>